<protein>
    <submittedName>
        <fullName evidence="2">AhpC/TSA family protein</fullName>
    </submittedName>
</protein>
<dbReference type="Pfam" id="PF00578">
    <property type="entry name" value="AhpC-TSA"/>
    <property type="match status" value="1"/>
</dbReference>
<dbReference type="InterPro" id="IPR036249">
    <property type="entry name" value="Thioredoxin-like_sf"/>
</dbReference>
<dbReference type="EMBL" id="PYGK01000008">
    <property type="protein sequence ID" value="PSL28090.1"/>
    <property type="molecule type" value="Genomic_DNA"/>
</dbReference>
<dbReference type="GO" id="GO:0016209">
    <property type="term" value="F:antioxidant activity"/>
    <property type="evidence" value="ECO:0007669"/>
    <property type="project" value="InterPro"/>
</dbReference>
<dbReference type="AlphaFoldDB" id="A0A2P8G278"/>
<evidence type="ECO:0000313" key="3">
    <source>
        <dbReference type="Proteomes" id="UP000240978"/>
    </source>
</evidence>
<accession>A0A2P8G278</accession>
<name>A0A2P8G278_9BACT</name>
<evidence type="ECO:0000313" key="2">
    <source>
        <dbReference type="EMBL" id="PSL28090.1"/>
    </source>
</evidence>
<dbReference type="Gene3D" id="3.40.30.10">
    <property type="entry name" value="Glutaredoxin"/>
    <property type="match status" value="1"/>
</dbReference>
<dbReference type="PROSITE" id="PS51352">
    <property type="entry name" value="THIOREDOXIN_2"/>
    <property type="match status" value="1"/>
</dbReference>
<organism evidence="2 3">
    <name type="scientific">Chitinophaga ginsengisoli</name>
    <dbReference type="NCBI Taxonomy" id="363837"/>
    <lineage>
        <taxon>Bacteria</taxon>
        <taxon>Pseudomonadati</taxon>
        <taxon>Bacteroidota</taxon>
        <taxon>Chitinophagia</taxon>
        <taxon>Chitinophagales</taxon>
        <taxon>Chitinophagaceae</taxon>
        <taxon>Chitinophaga</taxon>
    </lineage>
</organism>
<proteinExistence type="predicted"/>
<evidence type="ECO:0000259" key="1">
    <source>
        <dbReference type="PROSITE" id="PS51352"/>
    </source>
</evidence>
<feature type="domain" description="Thioredoxin" evidence="1">
    <location>
        <begin position="9"/>
        <end position="147"/>
    </location>
</feature>
<gene>
    <name evidence="2" type="ORF">CLV42_1089</name>
</gene>
<keyword evidence="3" id="KW-1185">Reference proteome</keyword>
<dbReference type="InterPro" id="IPR013766">
    <property type="entry name" value="Thioredoxin_domain"/>
</dbReference>
<dbReference type="SUPFAM" id="SSF52833">
    <property type="entry name" value="Thioredoxin-like"/>
    <property type="match status" value="1"/>
</dbReference>
<dbReference type="InterPro" id="IPR000866">
    <property type="entry name" value="AhpC/TSA"/>
</dbReference>
<sequence length="147" mass="16881">MLISCNSTATNTNEIPDFNILLTDSSNFKTSSIPQGNPVAFVFFHPECDECQNETRDIINNIDKLKKINFYFISVASFKDIKSFKEQFGLTKYSNIVVGKDNMFSFPKFFEDANKIPFIAIFNRERKLKLILKGGFNADEVLEELKK</sequence>
<comment type="caution">
    <text evidence="2">The sequence shown here is derived from an EMBL/GenBank/DDBJ whole genome shotgun (WGS) entry which is preliminary data.</text>
</comment>
<reference evidence="2 3" key="1">
    <citation type="submission" date="2018-03" db="EMBL/GenBank/DDBJ databases">
        <title>Genomic Encyclopedia of Archaeal and Bacterial Type Strains, Phase II (KMG-II): from individual species to whole genera.</title>
        <authorList>
            <person name="Goeker M."/>
        </authorList>
    </citation>
    <scope>NUCLEOTIDE SEQUENCE [LARGE SCALE GENOMIC DNA]</scope>
    <source>
        <strain evidence="2 3">DSM 18107</strain>
    </source>
</reference>
<dbReference type="GO" id="GO:0016491">
    <property type="term" value="F:oxidoreductase activity"/>
    <property type="evidence" value="ECO:0007669"/>
    <property type="project" value="InterPro"/>
</dbReference>
<dbReference type="Proteomes" id="UP000240978">
    <property type="component" value="Unassembled WGS sequence"/>
</dbReference>